<accession>A0A165ZHG6</accession>
<reference evidence="7 8" key="1">
    <citation type="submission" date="2016-04" db="EMBL/GenBank/DDBJ databases">
        <title>Genome sequence of Methanobrevibacter filiformis DSM 11501.</title>
        <authorList>
            <person name="Poehlein A."/>
            <person name="Seedorf H."/>
            <person name="Daniel R."/>
        </authorList>
    </citation>
    <scope>NUCLEOTIDE SEQUENCE [LARGE SCALE GENOMIC DNA]</scope>
    <source>
        <strain evidence="7 8">DSM 11501</strain>
    </source>
</reference>
<dbReference type="PANTHER" id="PTHR11593">
    <property type="entry name" value="60S RIBOSOMAL PROTEIN L17"/>
    <property type="match status" value="1"/>
</dbReference>
<protein>
    <recommendedName>
        <fullName evidence="4">Large ribosomal subunit protein uL22</fullName>
    </recommendedName>
</protein>
<proteinExistence type="inferred from homology"/>
<evidence type="ECO:0000256" key="1">
    <source>
        <dbReference type="ARBA" id="ARBA00009451"/>
    </source>
</evidence>
<dbReference type="InterPro" id="IPR005721">
    <property type="entry name" value="Ribosomal_uL22_euk/arc"/>
</dbReference>
<gene>
    <name evidence="7" type="primary">rplV</name>
    <name evidence="4" type="synonym">rpl22</name>
    <name evidence="7" type="ORF">MBFIL_16380</name>
</gene>
<keyword evidence="3 4" id="KW-0687">Ribonucleoprotein</keyword>
<dbReference type="NCBIfam" id="TIGR01038">
    <property type="entry name" value="uL22_arch_euk"/>
    <property type="match status" value="1"/>
</dbReference>
<dbReference type="GO" id="GO:0019843">
    <property type="term" value="F:rRNA binding"/>
    <property type="evidence" value="ECO:0007669"/>
    <property type="project" value="UniProtKB-UniRule"/>
</dbReference>
<keyword evidence="2 4" id="KW-0689">Ribosomal protein</keyword>
<keyword evidence="4 6" id="KW-0694">RNA-binding</keyword>
<dbReference type="STRING" id="55758.MBFIL_16380"/>
<dbReference type="PATRIC" id="fig|55758.3.peg.1847"/>
<dbReference type="Pfam" id="PF00237">
    <property type="entry name" value="Ribosomal_L22"/>
    <property type="match status" value="1"/>
</dbReference>
<comment type="caution">
    <text evidence="7">The sequence shown here is derived from an EMBL/GenBank/DDBJ whole genome shotgun (WGS) entry which is preliminary data.</text>
</comment>
<dbReference type="RefSeq" id="WP_066973500.1">
    <property type="nucleotide sequence ID" value="NZ_LWMT01000265.1"/>
</dbReference>
<keyword evidence="4 6" id="KW-0699">rRNA-binding</keyword>
<name>A0A165ZHG6_9EURY</name>
<dbReference type="NCBIfam" id="NF003260">
    <property type="entry name" value="PRK04223.1"/>
    <property type="match status" value="1"/>
</dbReference>
<comment type="subunit">
    <text evidence="4 6">Part of the 50S ribosomal subunit.</text>
</comment>
<dbReference type="OrthoDB" id="314984at2157"/>
<dbReference type="EMBL" id="LWMT01000265">
    <property type="protein sequence ID" value="KZX10726.1"/>
    <property type="molecule type" value="Genomic_DNA"/>
</dbReference>
<evidence type="ECO:0000256" key="4">
    <source>
        <dbReference type="HAMAP-Rule" id="MF_01331"/>
    </source>
</evidence>
<dbReference type="Gene3D" id="3.90.470.10">
    <property type="entry name" value="Ribosomal protein L22/L17"/>
    <property type="match status" value="1"/>
</dbReference>
<dbReference type="AlphaFoldDB" id="A0A165ZHG6"/>
<dbReference type="InterPro" id="IPR036394">
    <property type="entry name" value="Ribosomal_uL22_sf"/>
</dbReference>
<dbReference type="HAMAP" id="MF_01331_A">
    <property type="entry name" value="Ribosomal_uL22_A"/>
    <property type="match status" value="1"/>
</dbReference>
<dbReference type="GO" id="GO:0022625">
    <property type="term" value="C:cytosolic large ribosomal subunit"/>
    <property type="evidence" value="ECO:0007669"/>
    <property type="project" value="UniProtKB-UniRule"/>
</dbReference>
<keyword evidence="8" id="KW-1185">Reference proteome</keyword>
<evidence type="ECO:0000256" key="6">
    <source>
        <dbReference type="RuleBase" id="RU004007"/>
    </source>
</evidence>
<dbReference type="Proteomes" id="UP000077066">
    <property type="component" value="Unassembled WGS sequence"/>
</dbReference>
<dbReference type="PANTHER" id="PTHR11593:SF10">
    <property type="entry name" value="60S RIBOSOMAL PROTEIN L17"/>
    <property type="match status" value="1"/>
</dbReference>
<dbReference type="CDD" id="cd00336">
    <property type="entry name" value="Ribosomal_L22"/>
    <property type="match status" value="1"/>
</dbReference>
<evidence type="ECO:0000256" key="2">
    <source>
        <dbReference type="ARBA" id="ARBA00022980"/>
    </source>
</evidence>
<evidence type="ECO:0000256" key="3">
    <source>
        <dbReference type="ARBA" id="ARBA00023274"/>
    </source>
</evidence>
<dbReference type="InterPro" id="IPR001063">
    <property type="entry name" value="Ribosomal_uL22"/>
</dbReference>
<evidence type="ECO:0000313" key="8">
    <source>
        <dbReference type="Proteomes" id="UP000077066"/>
    </source>
</evidence>
<sequence>MSKVKYAYNEKENSKEDSKIARAMGRSLVISPKHSYEICRELRGMEVEKAKNYLNEVIELKKPIPFKRHNKKVGHRKGLKGTSSGRYPVKAATQILKVLNNAEANAEYHGLDSENLVISHISSHRGKIIPGGRPRAFGRATPFNTPTTHVQIVLGED</sequence>
<comment type="function">
    <text evidence="4 6">This protein binds specifically to 23S rRNA. It makes multiple contacts with different domains of the 23S rRNA in the assembled 50S subunit and ribosome.</text>
</comment>
<evidence type="ECO:0000256" key="5">
    <source>
        <dbReference type="RuleBase" id="RU004005"/>
    </source>
</evidence>
<dbReference type="GO" id="GO:0003735">
    <property type="term" value="F:structural constituent of ribosome"/>
    <property type="evidence" value="ECO:0007669"/>
    <property type="project" value="UniProtKB-UniRule"/>
</dbReference>
<dbReference type="SUPFAM" id="SSF54843">
    <property type="entry name" value="Ribosomal protein L22"/>
    <property type="match status" value="1"/>
</dbReference>
<dbReference type="GO" id="GO:0002181">
    <property type="term" value="P:cytoplasmic translation"/>
    <property type="evidence" value="ECO:0007669"/>
    <property type="project" value="TreeGrafter"/>
</dbReference>
<organism evidence="7 8">
    <name type="scientific">Methanobrevibacter filiformis</name>
    <dbReference type="NCBI Taxonomy" id="55758"/>
    <lineage>
        <taxon>Archaea</taxon>
        <taxon>Methanobacteriati</taxon>
        <taxon>Methanobacteriota</taxon>
        <taxon>Methanomada group</taxon>
        <taxon>Methanobacteria</taxon>
        <taxon>Methanobacteriales</taxon>
        <taxon>Methanobacteriaceae</taxon>
        <taxon>Methanobrevibacter</taxon>
    </lineage>
</organism>
<evidence type="ECO:0000313" key="7">
    <source>
        <dbReference type="EMBL" id="KZX10726.1"/>
    </source>
</evidence>
<comment type="function">
    <text evidence="4">The globular domain of the protein is located near the polypeptide exit tunnel on the outside of the subunit, while an extended beta-hairpin is found that lines the wall of the exit tunnel in the center of the 70S ribosome.</text>
</comment>
<comment type="similarity">
    <text evidence="1 4 5">Belongs to the universal ribosomal protein uL22 family.</text>
</comment>
<dbReference type="InterPro" id="IPR057265">
    <property type="entry name" value="Ribosomal_uL22_arc-type"/>
</dbReference>